<sequence>MATEAQLLQTATSFIDAFENLNAEKHVSLRASNCKHLFAPASLNPPPPKTNEAFAAHLINLRKVLNHFPVTAKPGEIHVNPTKRQVVVWATAVPEFKDEVKGGIENKEWEYQGEYVFMLDMDEEGKITRIMEFLDSKATTRLLGLMEKARENLARYSGEEGAGLGFGVN</sequence>
<organism evidence="1 2">
    <name type="scientific">Lophiotrema nucula</name>
    <dbReference type="NCBI Taxonomy" id="690887"/>
    <lineage>
        <taxon>Eukaryota</taxon>
        <taxon>Fungi</taxon>
        <taxon>Dikarya</taxon>
        <taxon>Ascomycota</taxon>
        <taxon>Pezizomycotina</taxon>
        <taxon>Dothideomycetes</taxon>
        <taxon>Pleosporomycetidae</taxon>
        <taxon>Pleosporales</taxon>
        <taxon>Lophiotremataceae</taxon>
        <taxon>Lophiotrema</taxon>
    </lineage>
</organism>
<keyword evidence="2" id="KW-1185">Reference proteome</keyword>
<dbReference type="InterPro" id="IPR050977">
    <property type="entry name" value="Fungal_Meroterpenoid_Isomerase"/>
</dbReference>
<reference evidence="1" key="1">
    <citation type="journal article" date="2020" name="Stud. Mycol.">
        <title>101 Dothideomycetes genomes: a test case for predicting lifestyles and emergence of pathogens.</title>
        <authorList>
            <person name="Haridas S."/>
            <person name="Albert R."/>
            <person name="Binder M."/>
            <person name="Bloem J."/>
            <person name="Labutti K."/>
            <person name="Salamov A."/>
            <person name="Andreopoulos B."/>
            <person name="Baker S."/>
            <person name="Barry K."/>
            <person name="Bills G."/>
            <person name="Bluhm B."/>
            <person name="Cannon C."/>
            <person name="Castanera R."/>
            <person name="Culley D."/>
            <person name="Daum C."/>
            <person name="Ezra D."/>
            <person name="Gonzalez J."/>
            <person name="Henrissat B."/>
            <person name="Kuo A."/>
            <person name="Liang C."/>
            <person name="Lipzen A."/>
            <person name="Lutzoni F."/>
            <person name="Magnuson J."/>
            <person name="Mondo S."/>
            <person name="Nolan M."/>
            <person name="Ohm R."/>
            <person name="Pangilinan J."/>
            <person name="Park H.-J."/>
            <person name="Ramirez L."/>
            <person name="Alfaro M."/>
            <person name="Sun H."/>
            <person name="Tritt A."/>
            <person name="Yoshinaga Y."/>
            <person name="Zwiers L.-H."/>
            <person name="Turgeon B."/>
            <person name="Goodwin S."/>
            <person name="Spatafora J."/>
            <person name="Crous P."/>
            <person name="Grigoriev I."/>
        </authorList>
    </citation>
    <scope>NUCLEOTIDE SEQUENCE</scope>
    <source>
        <strain evidence="1">CBS 627.86</strain>
    </source>
</reference>
<evidence type="ECO:0008006" key="3">
    <source>
        <dbReference type="Google" id="ProtNLM"/>
    </source>
</evidence>
<evidence type="ECO:0000313" key="1">
    <source>
        <dbReference type="EMBL" id="KAF2111091.1"/>
    </source>
</evidence>
<protein>
    <recommendedName>
        <fullName evidence="3">SnoaL-like domain-containing protein</fullName>
    </recommendedName>
</protein>
<evidence type="ECO:0000313" key="2">
    <source>
        <dbReference type="Proteomes" id="UP000799770"/>
    </source>
</evidence>
<dbReference type="PANTHER" id="PTHR39598">
    <property type="entry name" value="AUSTINOL SYNTHESIS PROTEIN F-RELATED"/>
    <property type="match status" value="1"/>
</dbReference>
<dbReference type="SUPFAM" id="SSF54427">
    <property type="entry name" value="NTF2-like"/>
    <property type="match status" value="1"/>
</dbReference>
<dbReference type="OrthoDB" id="3758478at2759"/>
<gene>
    <name evidence="1" type="ORF">BDV96DRAFT_603227</name>
</gene>
<accession>A0A6A5YYB7</accession>
<name>A0A6A5YYB7_9PLEO</name>
<dbReference type="PANTHER" id="PTHR39598:SF1">
    <property type="entry name" value="AUSTINOID BIOSYNTHESIS CLUSTERS PROTEIN F-RELATED"/>
    <property type="match status" value="1"/>
</dbReference>
<dbReference type="Proteomes" id="UP000799770">
    <property type="component" value="Unassembled WGS sequence"/>
</dbReference>
<dbReference type="AlphaFoldDB" id="A0A6A5YYB7"/>
<dbReference type="InterPro" id="IPR032710">
    <property type="entry name" value="NTF2-like_dom_sf"/>
</dbReference>
<dbReference type="Gene3D" id="3.10.450.50">
    <property type="match status" value="1"/>
</dbReference>
<proteinExistence type="predicted"/>
<dbReference type="EMBL" id="ML977335">
    <property type="protein sequence ID" value="KAF2111091.1"/>
    <property type="molecule type" value="Genomic_DNA"/>
</dbReference>